<dbReference type="PANTHER" id="PTHR43585:SF2">
    <property type="entry name" value="ATP-GRASP ENZYME FSQD"/>
    <property type="match status" value="1"/>
</dbReference>
<gene>
    <name evidence="6" type="ORF">TCIL3000_11_8180</name>
</gene>
<dbReference type="GO" id="GO:0016874">
    <property type="term" value="F:ligase activity"/>
    <property type="evidence" value="ECO:0007669"/>
    <property type="project" value="UniProtKB-KW"/>
</dbReference>
<proteinExistence type="predicted"/>
<protein>
    <submittedName>
        <fullName evidence="6">Uncharacterized protein TCIL3000_11_8180</fullName>
    </submittedName>
</protein>
<accession>G0V147</accession>
<dbReference type="AlphaFoldDB" id="G0V147"/>
<dbReference type="EMBL" id="HE575324">
    <property type="protein sequence ID" value="CCC95368.1"/>
    <property type="molecule type" value="Genomic_DNA"/>
</dbReference>
<evidence type="ECO:0000313" key="6">
    <source>
        <dbReference type="EMBL" id="CCC95368.1"/>
    </source>
</evidence>
<evidence type="ECO:0000256" key="2">
    <source>
        <dbReference type="ARBA" id="ARBA00022741"/>
    </source>
</evidence>
<organism evidence="6">
    <name type="scientific">Trypanosoma congolense (strain IL3000)</name>
    <dbReference type="NCBI Taxonomy" id="1068625"/>
    <lineage>
        <taxon>Eukaryota</taxon>
        <taxon>Discoba</taxon>
        <taxon>Euglenozoa</taxon>
        <taxon>Kinetoplastea</taxon>
        <taxon>Metakinetoplastina</taxon>
        <taxon>Trypanosomatida</taxon>
        <taxon>Trypanosomatidae</taxon>
        <taxon>Trypanosoma</taxon>
        <taxon>Nannomonas</taxon>
    </lineage>
</organism>
<dbReference type="InterPro" id="IPR052032">
    <property type="entry name" value="ATP-dep_AA_Ligase"/>
</dbReference>
<sequence length="708" mass="79230">MSKQKECGSGDGEAPLSQEAAFGSADSSSVIASFVERFGCSVTSAQSTVCRHWPNLEACHEELWRKSRPCLIAIEVYLLQREYLQGLATSMLPIHESQLPCFNSGNLTECSKGYPAMTWTEVAERINSGSGIEVFFIDTDAGVPDDADSYEAFYQKKIVREGFADIVAFVTAVDGVVPLVDFLHWRHFGAGSNCCSTFPSLAERDKTAGYQQTTLGASAAGSPRHGTRRQRILLGNDLSTSKSLRQNKDSMQRALRDHGLAHIRGLSGYDVEEMKGLMRKEDIPFPVIVKPVSGAGSEFVTLCYDENDIDVAFAVSQGVQTTQHTDAFHMLLQEYIDGPEYVVNVVSYMGVHVVSDLWKSWKYPRTVTSSRIRPSVEKKLLKSFKMYGQGRMPVDYETTVLLYDRIEFVHDLAKLPEDSEERRVVAYTLRCLDALKMKQGCSHCEVRVDYRPKSVNRGQPVLIELNARMLGDVPRATSFVGYDQYQLMMYLLLSAVSIREDELSRREGGTQAGLQVCRNALPWPPAPQLYNSLTTAVTRHVVFVHVEEVSYLCIPGFRAIQKLPTFKNLTRNSSMERIKPGVMLSVCKTFDLLTSPGAIVMEGAAEDIQRDAAYIRHVENKDLSEWKVLIDEALAAANEVRTYCADKTTRRMSPYFLAEGLSLIQNYEQARAKVFDHFRNTPPPLFIPVECGDKLRQLDACLLICGEE</sequence>
<dbReference type="PANTHER" id="PTHR43585">
    <property type="entry name" value="FUMIPYRROLE BIOSYNTHESIS PROTEIN C"/>
    <property type="match status" value="1"/>
</dbReference>
<dbReference type="VEuPathDB" id="TriTrypDB:TcIL3000.11.8180"/>
<keyword evidence="3 4" id="KW-0067">ATP-binding</keyword>
<evidence type="ECO:0000256" key="3">
    <source>
        <dbReference type="ARBA" id="ARBA00022840"/>
    </source>
</evidence>
<name>G0V147_TRYCI</name>
<keyword evidence="1" id="KW-0436">Ligase</keyword>
<dbReference type="Gene3D" id="3.30.470.20">
    <property type="entry name" value="ATP-grasp fold, B domain"/>
    <property type="match status" value="2"/>
</dbReference>
<evidence type="ECO:0000259" key="5">
    <source>
        <dbReference type="PROSITE" id="PS50975"/>
    </source>
</evidence>
<reference evidence="6" key="1">
    <citation type="journal article" date="2012" name="Proc. Natl. Acad. Sci. U.S.A.">
        <title>Antigenic diversity is generated by distinct evolutionary mechanisms in African trypanosome species.</title>
        <authorList>
            <person name="Jackson A.P."/>
            <person name="Berry A."/>
            <person name="Aslett M."/>
            <person name="Allison H.C."/>
            <person name="Burton P."/>
            <person name="Vavrova-Anderson J."/>
            <person name="Brown R."/>
            <person name="Browne H."/>
            <person name="Corton N."/>
            <person name="Hauser H."/>
            <person name="Gamble J."/>
            <person name="Gilderthorp R."/>
            <person name="Marcello L."/>
            <person name="McQuillan J."/>
            <person name="Otto T.D."/>
            <person name="Quail M.A."/>
            <person name="Sanders M.J."/>
            <person name="van Tonder A."/>
            <person name="Ginger M.L."/>
            <person name="Field M.C."/>
            <person name="Barry J.D."/>
            <person name="Hertz-Fowler C."/>
            <person name="Berriman M."/>
        </authorList>
    </citation>
    <scope>NUCLEOTIDE SEQUENCE</scope>
    <source>
        <strain evidence="6">IL3000</strain>
    </source>
</reference>
<dbReference type="SUPFAM" id="SSF56059">
    <property type="entry name" value="Glutathione synthetase ATP-binding domain-like"/>
    <property type="match status" value="1"/>
</dbReference>
<dbReference type="GO" id="GO:0046872">
    <property type="term" value="F:metal ion binding"/>
    <property type="evidence" value="ECO:0007669"/>
    <property type="project" value="InterPro"/>
</dbReference>
<feature type="domain" description="ATP-grasp" evidence="5">
    <location>
        <begin position="252"/>
        <end position="493"/>
    </location>
</feature>
<evidence type="ECO:0000256" key="1">
    <source>
        <dbReference type="ARBA" id="ARBA00022598"/>
    </source>
</evidence>
<dbReference type="GO" id="GO:0005524">
    <property type="term" value="F:ATP binding"/>
    <property type="evidence" value="ECO:0007669"/>
    <property type="project" value="UniProtKB-UniRule"/>
</dbReference>
<evidence type="ECO:0000256" key="4">
    <source>
        <dbReference type="PROSITE-ProRule" id="PRU00409"/>
    </source>
</evidence>
<dbReference type="InterPro" id="IPR011761">
    <property type="entry name" value="ATP-grasp"/>
</dbReference>
<dbReference type="PROSITE" id="PS50975">
    <property type="entry name" value="ATP_GRASP"/>
    <property type="match status" value="1"/>
</dbReference>
<keyword evidence="2 4" id="KW-0547">Nucleotide-binding</keyword>